<evidence type="ECO:0000313" key="2">
    <source>
        <dbReference type="EMBL" id="USS88288.1"/>
    </source>
</evidence>
<proteinExistence type="predicted"/>
<dbReference type="RefSeq" id="WP_252797574.1">
    <property type="nucleotide sequence ID" value="NZ_CP097118.1"/>
</dbReference>
<gene>
    <name evidence="2" type="ORF">M3M39_02075</name>
</gene>
<dbReference type="Proteomes" id="UP001057025">
    <property type="component" value="Chromosome"/>
</dbReference>
<keyword evidence="3" id="KW-1185">Reference proteome</keyword>
<name>A0ABY5BXA1_9LACO</name>
<sequence>MIFLVSYSWVIIFKKVVYLLQHGLTGGRSLVVLATLLVTVLVVGVYFWARHSQQENSQTLARIVGRTGSIIKRMMEWLPFK</sequence>
<keyword evidence="1" id="KW-0472">Membrane</keyword>
<organism evidence="2 3">
    <name type="scientific">Fructilactobacillus hinvesii</name>
    <dbReference type="NCBI Taxonomy" id="2940300"/>
    <lineage>
        <taxon>Bacteria</taxon>
        <taxon>Bacillati</taxon>
        <taxon>Bacillota</taxon>
        <taxon>Bacilli</taxon>
        <taxon>Lactobacillales</taxon>
        <taxon>Lactobacillaceae</taxon>
        <taxon>Fructilactobacillus</taxon>
    </lineage>
</organism>
<evidence type="ECO:0000313" key="3">
    <source>
        <dbReference type="Proteomes" id="UP001057025"/>
    </source>
</evidence>
<reference evidence="2" key="1">
    <citation type="submission" date="2022-05" db="EMBL/GenBank/DDBJ databases">
        <authorList>
            <person name="Oliphant S.A."/>
            <person name="Watson-Haigh N.S."/>
            <person name="Sumby K.M."/>
            <person name="Gardner J.M."/>
            <person name="Jiranek V."/>
        </authorList>
    </citation>
    <scope>NUCLEOTIDE SEQUENCE</scope>
    <source>
        <strain evidence="2">KI11_C11</strain>
    </source>
</reference>
<protein>
    <submittedName>
        <fullName evidence="2">Uncharacterized protein</fullName>
    </submittedName>
</protein>
<evidence type="ECO:0000256" key="1">
    <source>
        <dbReference type="SAM" id="Phobius"/>
    </source>
</evidence>
<keyword evidence="1" id="KW-1133">Transmembrane helix</keyword>
<feature type="transmembrane region" description="Helical" evidence="1">
    <location>
        <begin position="30"/>
        <end position="49"/>
    </location>
</feature>
<dbReference type="EMBL" id="CP097118">
    <property type="protein sequence ID" value="USS88288.1"/>
    <property type="molecule type" value="Genomic_DNA"/>
</dbReference>
<accession>A0ABY5BXA1</accession>
<keyword evidence="1" id="KW-0812">Transmembrane</keyword>